<feature type="compositionally biased region" description="Basic and acidic residues" evidence="1">
    <location>
        <begin position="1"/>
        <end position="28"/>
    </location>
</feature>
<evidence type="ECO:0000313" key="2">
    <source>
        <dbReference type="EMBL" id="KAL0567249.1"/>
    </source>
</evidence>
<organism evidence="2 3">
    <name type="scientific">Marasmius crinis-equi</name>
    <dbReference type="NCBI Taxonomy" id="585013"/>
    <lineage>
        <taxon>Eukaryota</taxon>
        <taxon>Fungi</taxon>
        <taxon>Dikarya</taxon>
        <taxon>Basidiomycota</taxon>
        <taxon>Agaricomycotina</taxon>
        <taxon>Agaricomycetes</taxon>
        <taxon>Agaricomycetidae</taxon>
        <taxon>Agaricales</taxon>
        <taxon>Marasmiineae</taxon>
        <taxon>Marasmiaceae</taxon>
        <taxon>Marasmius</taxon>
    </lineage>
</organism>
<feature type="compositionally biased region" description="Low complexity" evidence="1">
    <location>
        <begin position="56"/>
        <end position="67"/>
    </location>
</feature>
<feature type="compositionally biased region" description="Pro residues" evidence="1">
    <location>
        <begin position="33"/>
        <end position="43"/>
    </location>
</feature>
<gene>
    <name evidence="2" type="ORF">V5O48_014748</name>
</gene>
<feature type="region of interest" description="Disordered" evidence="1">
    <location>
        <begin position="1"/>
        <end position="84"/>
    </location>
</feature>
<keyword evidence="3" id="KW-1185">Reference proteome</keyword>
<accession>A0ABR3EWI5</accession>
<sequence length="181" mass="20724">SFAGPKSEERPKSPTRESEPTAPKDRQRSSSPPTQPPSPPPHQESPRPRPRPRPRSAPGPSASASATPPVPPPTSAGTATEEPPWERLIRDLDSQYLQFRGRARQFYEGLWRSFSWFPNLQRHPEWSWSVVGTKSDHKLYKIAIRIFHSDKLLPMMRTEDTLKLLNRITHLLLRCKELNHS</sequence>
<feature type="non-terminal residue" evidence="2">
    <location>
        <position position="1"/>
    </location>
</feature>
<name>A0ABR3EWI5_9AGAR</name>
<dbReference type="Proteomes" id="UP001465976">
    <property type="component" value="Unassembled WGS sequence"/>
</dbReference>
<dbReference type="EMBL" id="JBAHYK010001637">
    <property type="protein sequence ID" value="KAL0567249.1"/>
    <property type="molecule type" value="Genomic_DNA"/>
</dbReference>
<protein>
    <submittedName>
        <fullName evidence="2">Uncharacterized protein</fullName>
    </submittedName>
</protein>
<comment type="caution">
    <text evidence="2">The sequence shown here is derived from an EMBL/GenBank/DDBJ whole genome shotgun (WGS) entry which is preliminary data.</text>
</comment>
<reference evidence="2 3" key="1">
    <citation type="submission" date="2024-02" db="EMBL/GenBank/DDBJ databases">
        <title>A draft genome for the cacao thread blight pathogen Marasmius crinis-equi.</title>
        <authorList>
            <person name="Cohen S.P."/>
            <person name="Baruah I.K."/>
            <person name="Amoako-Attah I."/>
            <person name="Bukari Y."/>
            <person name="Meinhardt L.W."/>
            <person name="Bailey B.A."/>
        </authorList>
    </citation>
    <scope>NUCLEOTIDE SEQUENCE [LARGE SCALE GENOMIC DNA]</scope>
    <source>
        <strain evidence="2 3">GH-76</strain>
    </source>
</reference>
<evidence type="ECO:0000313" key="3">
    <source>
        <dbReference type="Proteomes" id="UP001465976"/>
    </source>
</evidence>
<proteinExistence type="predicted"/>
<evidence type="ECO:0000256" key="1">
    <source>
        <dbReference type="SAM" id="MobiDB-lite"/>
    </source>
</evidence>